<evidence type="ECO:0000313" key="3">
    <source>
        <dbReference type="Proteomes" id="UP000094053"/>
    </source>
</evidence>
<organism evidence="2 3">
    <name type="scientific">Mycolicibacterium flavescens</name>
    <name type="common">Mycobacterium flavescens</name>
    <dbReference type="NCBI Taxonomy" id="1776"/>
    <lineage>
        <taxon>Bacteria</taxon>
        <taxon>Bacillati</taxon>
        <taxon>Actinomycetota</taxon>
        <taxon>Actinomycetes</taxon>
        <taxon>Mycobacteriales</taxon>
        <taxon>Mycobacteriaceae</taxon>
        <taxon>Mycolicibacterium</taxon>
    </lineage>
</organism>
<keyword evidence="3" id="KW-1185">Reference proteome</keyword>
<feature type="compositionally biased region" description="Polar residues" evidence="1">
    <location>
        <begin position="332"/>
        <end position="346"/>
    </location>
</feature>
<comment type="caution">
    <text evidence="2">The sequence shown here is derived from an EMBL/GenBank/DDBJ whole genome shotgun (WGS) entry which is preliminary data.</text>
</comment>
<dbReference type="RefSeq" id="WP_069414535.1">
    <property type="nucleotide sequence ID" value="NZ_JACKUL010000020.1"/>
</dbReference>
<dbReference type="EMBL" id="MIHA01000010">
    <property type="protein sequence ID" value="ODQ89407.1"/>
    <property type="molecule type" value="Genomic_DNA"/>
</dbReference>
<evidence type="ECO:0000313" key="2">
    <source>
        <dbReference type="EMBL" id="ODQ89407.1"/>
    </source>
</evidence>
<sequence>MYNESPALRRHATPALALAGAAVIAVSPIAPPMPDIHVPDLHGSQLAAPQFELTAMANPLQQWAAVIAATVENLGQLGGQLGADPAPVLQQIIANQLANVSVLAHAAQQTVGAINGSIAALPATLQSAGGQLAAGDVTGAVQTVVASVLPVVLNLVDGLNAGWPVVANTVQNVANVVAVVPQLALPALLAVSAPIISLVNAGAATAQDVVDALGHGDFAGLAGALLNAPATLTGAVLNGFGDSPLGLPAAGLLSPAGPLGALTAGTISGLLGLRDILASALKPLPAPPTAITAEQVVGAPAAELPGVAHTASVTVSVPTAAAPTHSPAELPSASQTDSATGETDAVTTDKSDSTTGAAAETPKADAEAGTDETETSHQAKPDTTSGASDSATAKPDKPAESPKDDAEAGTGKAEPSHQGKHASAAGKHHSTTGKSDTSDKSSGSTAKSGSKGKSSKSEKSGE</sequence>
<gene>
    <name evidence="2" type="ORF">BHQ18_15665</name>
</gene>
<proteinExistence type="predicted"/>
<accession>A0A1E3RJ34</accession>
<dbReference type="AlphaFoldDB" id="A0A1E3RJ34"/>
<feature type="compositionally biased region" description="Low complexity" evidence="1">
    <location>
        <begin position="432"/>
        <end position="452"/>
    </location>
</feature>
<dbReference type="OrthoDB" id="4624766at2"/>
<dbReference type="Proteomes" id="UP000094053">
    <property type="component" value="Unassembled WGS sequence"/>
</dbReference>
<reference evidence="3" key="1">
    <citation type="submission" date="2016-09" db="EMBL/GenBank/DDBJ databases">
        <authorList>
            <person name="Greninger A.L."/>
            <person name="Jerome K.R."/>
            <person name="Mcnair B."/>
            <person name="Wallis C."/>
            <person name="Fang F."/>
        </authorList>
    </citation>
    <scope>NUCLEOTIDE SEQUENCE [LARGE SCALE GENOMIC DNA]</scope>
    <source>
        <strain evidence="3">M6</strain>
    </source>
</reference>
<evidence type="ECO:0000256" key="1">
    <source>
        <dbReference type="SAM" id="MobiDB-lite"/>
    </source>
</evidence>
<protein>
    <recommendedName>
        <fullName evidence="4">PE-PGRS family protein</fullName>
    </recommendedName>
</protein>
<evidence type="ECO:0008006" key="4">
    <source>
        <dbReference type="Google" id="ProtNLM"/>
    </source>
</evidence>
<feature type="region of interest" description="Disordered" evidence="1">
    <location>
        <begin position="320"/>
        <end position="462"/>
    </location>
</feature>
<dbReference type="STRING" id="1776.BHQ18_15665"/>
<name>A0A1E3RJ34_MYCFV</name>
<feature type="compositionally biased region" description="Basic and acidic residues" evidence="1">
    <location>
        <begin position="394"/>
        <end position="406"/>
    </location>
</feature>
<feature type="compositionally biased region" description="Polar residues" evidence="1">
    <location>
        <begin position="381"/>
        <end position="391"/>
    </location>
</feature>